<dbReference type="Gene3D" id="3.40.50.1820">
    <property type="entry name" value="alpha/beta hydrolase"/>
    <property type="match status" value="1"/>
</dbReference>
<protein>
    <submittedName>
        <fullName evidence="2">Uncharacterized protein</fullName>
    </submittedName>
</protein>
<dbReference type="InterPro" id="IPR029058">
    <property type="entry name" value="AB_hydrolase_fold"/>
</dbReference>
<dbReference type="EMBL" id="JACHXY010000001">
    <property type="protein sequence ID" value="MBB3156369.1"/>
    <property type="molecule type" value="Genomic_DNA"/>
</dbReference>
<feature type="region of interest" description="Disordered" evidence="1">
    <location>
        <begin position="166"/>
        <end position="266"/>
    </location>
</feature>
<name>A0A7W5GDE7_9MICO</name>
<dbReference type="AlphaFoldDB" id="A0A7W5GDE7"/>
<dbReference type="Proteomes" id="UP000543579">
    <property type="component" value="Unassembled WGS sequence"/>
</dbReference>
<feature type="region of interest" description="Disordered" evidence="1">
    <location>
        <begin position="1"/>
        <end position="36"/>
    </location>
</feature>
<accession>A0A7W5GDE7</accession>
<proteinExistence type="predicted"/>
<reference evidence="2 3" key="1">
    <citation type="submission" date="2020-08" db="EMBL/GenBank/DDBJ databases">
        <title>Genomic Encyclopedia of Type Strains, Phase III (KMG-III): the genomes of soil and plant-associated and newly described type strains.</title>
        <authorList>
            <person name="Whitman W."/>
        </authorList>
    </citation>
    <scope>NUCLEOTIDE SEQUENCE [LARGE SCALE GENOMIC DNA]</scope>
    <source>
        <strain evidence="2 3">CECT 8356</strain>
    </source>
</reference>
<evidence type="ECO:0000313" key="3">
    <source>
        <dbReference type="Proteomes" id="UP000543579"/>
    </source>
</evidence>
<evidence type="ECO:0000256" key="1">
    <source>
        <dbReference type="SAM" id="MobiDB-lite"/>
    </source>
</evidence>
<gene>
    <name evidence="2" type="ORF">FHS07_000053</name>
</gene>
<comment type="caution">
    <text evidence="2">The sequence shown here is derived from an EMBL/GenBank/DDBJ whole genome shotgun (WGS) entry which is preliminary data.</text>
</comment>
<evidence type="ECO:0000313" key="2">
    <source>
        <dbReference type="EMBL" id="MBB3156369.1"/>
    </source>
</evidence>
<sequence>MPSTSTPGSSWKVVGLDAGAGVRPRPPATRDGDRHLRRHDRGRWEIDWITDGIAPVFPEAHERLRAPLRNGERTIEGYARFLRDPDPRIRIDAGDRWDDWEATHIALGPGATPGPLHADPRHRLNFATLVTHYWAGSASCPAKRPSRGGGTNCATSRACLFTDAATSAAPRSPRGDCTAPGPAVASRSSKRTATVAREAPSSPARPLTPSRRRLGTRVDREVTGELSPMTRAGVRPERADATRAGPSDAETPVTAAATRRPCDARR</sequence>
<organism evidence="2 3">
    <name type="scientific">Microbacterium proteolyticum</name>
    <dbReference type="NCBI Taxonomy" id="1572644"/>
    <lineage>
        <taxon>Bacteria</taxon>
        <taxon>Bacillati</taxon>
        <taxon>Actinomycetota</taxon>
        <taxon>Actinomycetes</taxon>
        <taxon>Micrococcales</taxon>
        <taxon>Microbacteriaceae</taxon>
        <taxon>Microbacterium</taxon>
    </lineage>
</organism>